<evidence type="ECO:0000256" key="3">
    <source>
        <dbReference type="ARBA" id="ARBA00022989"/>
    </source>
</evidence>
<keyword evidence="4 5" id="KW-0472">Membrane</keyword>
<proteinExistence type="predicted"/>
<feature type="transmembrane region" description="Helical" evidence="5">
    <location>
        <begin position="96"/>
        <end position="125"/>
    </location>
</feature>
<feature type="transmembrane region" description="Helical" evidence="5">
    <location>
        <begin position="145"/>
        <end position="178"/>
    </location>
</feature>
<dbReference type="Gene3D" id="1.10.357.140">
    <property type="entry name" value="UbiA prenyltransferase"/>
    <property type="match status" value="1"/>
</dbReference>
<comment type="caution">
    <text evidence="6">The sequence shown here is derived from an EMBL/GenBank/DDBJ whole genome shotgun (WGS) entry which is preliminary data.</text>
</comment>
<dbReference type="AlphaFoldDB" id="A0A7C3IXY3"/>
<dbReference type="PANTHER" id="PTHR42723:SF1">
    <property type="entry name" value="CHLOROPHYLL SYNTHASE, CHLOROPLASTIC"/>
    <property type="match status" value="1"/>
</dbReference>
<dbReference type="Pfam" id="PF01040">
    <property type="entry name" value="UbiA"/>
    <property type="match status" value="1"/>
</dbReference>
<dbReference type="PANTHER" id="PTHR42723">
    <property type="entry name" value="CHLOROPHYLL SYNTHASE"/>
    <property type="match status" value="1"/>
</dbReference>
<keyword evidence="2 5" id="KW-0812">Transmembrane</keyword>
<dbReference type="GO" id="GO:0005886">
    <property type="term" value="C:plasma membrane"/>
    <property type="evidence" value="ECO:0007669"/>
    <property type="project" value="UniProtKB-SubCell"/>
</dbReference>
<feature type="transmembrane region" description="Helical" evidence="5">
    <location>
        <begin position="239"/>
        <end position="259"/>
    </location>
</feature>
<evidence type="ECO:0000256" key="5">
    <source>
        <dbReference type="SAM" id="Phobius"/>
    </source>
</evidence>
<feature type="transmembrane region" description="Helical" evidence="5">
    <location>
        <begin position="274"/>
        <end position="291"/>
    </location>
</feature>
<evidence type="ECO:0008006" key="7">
    <source>
        <dbReference type="Google" id="ProtNLM"/>
    </source>
</evidence>
<dbReference type="GO" id="GO:0016765">
    <property type="term" value="F:transferase activity, transferring alkyl or aryl (other than methyl) groups"/>
    <property type="evidence" value="ECO:0007669"/>
    <property type="project" value="InterPro"/>
</dbReference>
<dbReference type="InterPro" id="IPR000537">
    <property type="entry name" value="UbiA_prenyltransferase"/>
</dbReference>
<protein>
    <recommendedName>
        <fullName evidence="7">Geranylgeranylglycerol-phosphate geranylgeranyltransferase</fullName>
    </recommendedName>
</protein>
<evidence type="ECO:0000313" key="6">
    <source>
        <dbReference type="EMBL" id="HFK21010.1"/>
    </source>
</evidence>
<feature type="transmembrane region" description="Helical" evidence="5">
    <location>
        <begin position="215"/>
        <end position="233"/>
    </location>
</feature>
<comment type="subcellular location">
    <subcellularLocation>
        <location evidence="1">Cell membrane</location>
        <topology evidence="1">Multi-pass membrane protein</topology>
    </subcellularLocation>
</comment>
<keyword evidence="3 5" id="KW-1133">Transmembrane helix</keyword>
<name>A0A7C3IXY3_9CREN</name>
<evidence type="ECO:0000256" key="4">
    <source>
        <dbReference type="ARBA" id="ARBA00023136"/>
    </source>
</evidence>
<dbReference type="InterPro" id="IPR044878">
    <property type="entry name" value="UbiA_sf"/>
</dbReference>
<reference evidence="6" key="1">
    <citation type="journal article" date="2020" name="mSystems">
        <title>Genome- and Community-Level Interaction Insights into Carbon Utilization and Element Cycling Functions of Hydrothermarchaeota in Hydrothermal Sediment.</title>
        <authorList>
            <person name="Zhou Z."/>
            <person name="Liu Y."/>
            <person name="Xu W."/>
            <person name="Pan J."/>
            <person name="Luo Z.H."/>
            <person name="Li M."/>
        </authorList>
    </citation>
    <scope>NUCLEOTIDE SEQUENCE [LARGE SCALE GENOMIC DNA]</scope>
    <source>
        <strain evidence="6">SpSt-468</strain>
    </source>
</reference>
<accession>A0A7C3IXY3</accession>
<dbReference type="InterPro" id="IPR050475">
    <property type="entry name" value="Prenyltransferase_related"/>
</dbReference>
<evidence type="ECO:0000256" key="1">
    <source>
        <dbReference type="ARBA" id="ARBA00004651"/>
    </source>
</evidence>
<sequence>MTQQKSRSSATTTLRALAMMIRPVNCLMMGFAVVVGEVAILGGIPTPNQLVLGFSVSFLLTASSMIHNDVIDLEIDRINAPQRPLPSGMVSRERALIASAFFGITGILAALPLSWIAALIAILTFASSYAYNTKGKRLGIVGNVMVAFCIAMPFLFGGIVVLSTINVTVAAFFLLAFLSNIGREVTKGIADVEGDRTKGIMTVAVSSGEKKASRLAAAFYILPVMITPLPYLLGNLGMLYLVIVAAVDAGFIYSSLSILRSQTKGAALSVKRQVRYWMLLAMVAFLLGGIAK</sequence>
<feature type="transmembrane region" description="Helical" evidence="5">
    <location>
        <begin position="24"/>
        <end position="44"/>
    </location>
</feature>
<organism evidence="6">
    <name type="scientific">Candidatus Methanomethylicus mesodigestus</name>
    <dbReference type="NCBI Taxonomy" id="1867258"/>
    <lineage>
        <taxon>Archaea</taxon>
        <taxon>Thermoproteota</taxon>
        <taxon>Methanosuratincolia</taxon>
        <taxon>Candidatus Methanomethylicales</taxon>
        <taxon>Candidatus Methanomethylicaceae</taxon>
        <taxon>Candidatus Methanomethylicus</taxon>
    </lineage>
</organism>
<evidence type="ECO:0000256" key="2">
    <source>
        <dbReference type="ARBA" id="ARBA00022692"/>
    </source>
</evidence>
<gene>
    <name evidence="6" type="ORF">ENS19_07040</name>
</gene>
<dbReference type="EMBL" id="DSTX01000011">
    <property type="protein sequence ID" value="HFK21010.1"/>
    <property type="molecule type" value="Genomic_DNA"/>
</dbReference>
<dbReference type="Gene3D" id="1.20.120.1780">
    <property type="entry name" value="UbiA prenyltransferase"/>
    <property type="match status" value="1"/>
</dbReference>
<dbReference type="CDD" id="cd13961">
    <property type="entry name" value="PT_UbiA_DGGGPS"/>
    <property type="match status" value="1"/>
</dbReference>